<dbReference type="GO" id="GO:0055085">
    <property type="term" value="P:transmembrane transport"/>
    <property type="evidence" value="ECO:0007669"/>
    <property type="project" value="InterPro"/>
</dbReference>
<keyword evidence="6 8" id="KW-1133">Transmembrane helix</keyword>
<feature type="transmembrane region" description="Helical" evidence="8">
    <location>
        <begin position="218"/>
        <end position="240"/>
    </location>
</feature>
<proteinExistence type="inferred from homology"/>
<evidence type="ECO:0000313" key="9">
    <source>
        <dbReference type="EMBL" id="ACK71642.1"/>
    </source>
</evidence>
<dbReference type="Pfam" id="PF03547">
    <property type="entry name" value="Mem_trans"/>
    <property type="match status" value="2"/>
</dbReference>
<evidence type="ECO:0000313" key="10">
    <source>
        <dbReference type="Proteomes" id="UP000002384"/>
    </source>
</evidence>
<dbReference type="OrthoDB" id="527159at2"/>
<keyword evidence="10" id="KW-1185">Reference proteome</keyword>
<comment type="similarity">
    <text evidence="2">Belongs to the auxin efflux carrier (TC 2.A.69) family.</text>
</comment>
<evidence type="ECO:0000256" key="5">
    <source>
        <dbReference type="ARBA" id="ARBA00022692"/>
    </source>
</evidence>
<dbReference type="RefSeq" id="WP_015955238.1">
    <property type="nucleotide sequence ID" value="NC_011729.1"/>
</dbReference>
<accession>B7KCU1</accession>
<evidence type="ECO:0000256" key="8">
    <source>
        <dbReference type="SAM" id="Phobius"/>
    </source>
</evidence>
<dbReference type="InterPro" id="IPR004776">
    <property type="entry name" value="Mem_transp_PIN-like"/>
</dbReference>
<feature type="transmembrane region" description="Helical" evidence="8">
    <location>
        <begin position="246"/>
        <end position="266"/>
    </location>
</feature>
<evidence type="ECO:0000256" key="3">
    <source>
        <dbReference type="ARBA" id="ARBA00022448"/>
    </source>
</evidence>
<dbReference type="InterPro" id="IPR038770">
    <property type="entry name" value="Na+/solute_symporter_sf"/>
</dbReference>
<evidence type="ECO:0000256" key="7">
    <source>
        <dbReference type="ARBA" id="ARBA00023136"/>
    </source>
</evidence>
<dbReference type="PANTHER" id="PTHR36838">
    <property type="entry name" value="AUXIN EFFLUX CARRIER FAMILY PROTEIN"/>
    <property type="match status" value="1"/>
</dbReference>
<keyword evidence="5 8" id="KW-0812">Transmembrane</keyword>
<dbReference type="HOGENOM" id="CLU_056175_4_0_3"/>
<dbReference type="PANTHER" id="PTHR36838:SF1">
    <property type="entry name" value="SLR1864 PROTEIN"/>
    <property type="match status" value="1"/>
</dbReference>
<dbReference type="GO" id="GO:0005886">
    <property type="term" value="C:plasma membrane"/>
    <property type="evidence" value="ECO:0007669"/>
    <property type="project" value="UniProtKB-SubCell"/>
</dbReference>
<keyword evidence="7 8" id="KW-0472">Membrane</keyword>
<dbReference type="eggNOG" id="COG0679">
    <property type="taxonomic scope" value="Bacteria"/>
</dbReference>
<evidence type="ECO:0000256" key="4">
    <source>
        <dbReference type="ARBA" id="ARBA00022475"/>
    </source>
</evidence>
<dbReference type="Proteomes" id="UP000002384">
    <property type="component" value="Chromosome"/>
</dbReference>
<dbReference type="AlphaFoldDB" id="B7KCU1"/>
<evidence type="ECO:0000256" key="1">
    <source>
        <dbReference type="ARBA" id="ARBA00004651"/>
    </source>
</evidence>
<evidence type="ECO:0000256" key="2">
    <source>
        <dbReference type="ARBA" id="ARBA00010145"/>
    </source>
</evidence>
<keyword evidence="4" id="KW-1003">Cell membrane</keyword>
<gene>
    <name evidence="9" type="ordered locus">PCC7424_3242</name>
</gene>
<protein>
    <submittedName>
        <fullName evidence="9">Auxin Efflux Carrier</fullName>
    </submittedName>
</protein>
<feature type="transmembrane region" description="Helical" evidence="8">
    <location>
        <begin position="126"/>
        <end position="145"/>
    </location>
</feature>
<feature type="transmembrane region" description="Helical" evidence="8">
    <location>
        <begin position="278"/>
        <end position="297"/>
    </location>
</feature>
<feature type="transmembrane region" description="Helical" evidence="8">
    <location>
        <begin position="187"/>
        <end position="206"/>
    </location>
</feature>
<dbReference type="STRING" id="65393.PCC7424_3242"/>
<dbReference type="Gene3D" id="1.20.1530.20">
    <property type="match status" value="1"/>
</dbReference>
<name>B7KCU1_GLOC7</name>
<feature type="transmembrane region" description="Helical" evidence="8">
    <location>
        <begin position="65"/>
        <end position="83"/>
    </location>
</feature>
<sequence>MSALTALLPAVVPVAFIILIGILASRVLPLELQTLNQLTVYILAPALVADGLYQTTLSVQSAAGLLIGFTLISLLMYGLVWLISKFLKLSSDTHKSLLATSLLPNNGNMGLPVIAFALGEQGLERAIIYMIGSSILLFGIAPALLKGNGFNYGLRLTLKLPLIWAMIGGLSLRLFSIQLPLGLDTAIEQLGASAIPLALIILGMQLSHTNFQLRKYEILATGMRLFFAPLMAYGVGIILGLQGLDLQVLILQTAMPAAVNSVVLVTEFGGDANKVARTIVVTTIASFWTLPIVLWLSNPNF</sequence>
<dbReference type="EMBL" id="CP001291">
    <property type="protein sequence ID" value="ACK71642.1"/>
    <property type="molecule type" value="Genomic_DNA"/>
</dbReference>
<feature type="transmembrane region" description="Helical" evidence="8">
    <location>
        <begin position="7"/>
        <end position="28"/>
    </location>
</feature>
<organism evidence="9 10">
    <name type="scientific">Gloeothece citriformis (strain PCC 7424)</name>
    <name type="common">Cyanothece sp. (strain PCC 7424)</name>
    <dbReference type="NCBI Taxonomy" id="65393"/>
    <lineage>
        <taxon>Bacteria</taxon>
        <taxon>Bacillati</taxon>
        <taxon>Cyanobacteriota</taxon>
        <taxon>Cyanophyceae</taxon>
        <taxon>Oscillatoriophycideae</taxon>
        <taxon>Chroococcales</taxon>
        <taxon>Aphanothecaceae</taxon>
        <taxon>Gloeothece</taxon>
        <taxon>Gloeothece citriformis</taxon>
    </lineage>
</organism>
<feature type="transmembrane region" description="Helical" evidence="8">
    <location>
        <begin position="157"/>
        <end position="175"/>
    </location>
</feature>
<dbReference type="KEGG" id="cyc:PCC7424_3242"/>
<comment type="subcellular location">
    <subcellularLocation>
        <location evidence="1">Cell membrane</location>
        <topology evidence="1">Multi-pass membrane protein</topology>
    </subcellularLocation>
</comment>
<reference evidence="10" key="1">
    <citation type="journal article" date="2011" name="MBio">
        <title>Novel metabolic attributes of the genus Cyanothece, comprising a group of unicellular nitrogen-fixing Cyanobacteria.</title>
        <authorList>
            <person name="Bandyopadhyay A."/>
            <person name="Elvitigala T."/>
            <person name="Welsh E."/>
            <person name="Stockel J."/>
            <person name="Liberton M."/>
            <person name="Min H."/>
            <person name="Sherman L.A."/>
            <person name="Pakrasi H.B."/>
        </authorList>
    </citation>
    <scope>NUCLEOTIDE SEQUENCE [LARGE SCALE GENOMIC DNA]</scope>
    <source>
        <strain evidence="10">PCC 7424</strain>
    </source>
</reference>
<evidence type="ECO:0000256" key="6">
    <source>
        <dbReference type="ARBA" id="ARBA00022989"/>
    </source>
</evidence>
<keyword evidence="3" id="KW-0813">Transport</keyword>